<dbReference type="NCBIfam" id="NF008521">
    <property type="entry name" value="PRK11448.1"/>
    <property type="match status" value="1"/>
</dbReference>
<dbReference type="InterPro" id="IPR050742">
    <property type="entry name" value="Helicase_Restrict-Modif_Enz"/>
</dbReference>
<dbReference type="OrthoDB" id="5194627at2"/>
<accession>A0A2S6N8L8</accession>
<dbReference type="CDD" id="cd18799">
    <property type="entry name" value="SF2_C_EcoAI-like"/>
    <property type="match status" value="1"/>
</dbReference>
<dbReference type="GO" id="GO:0003677">
    <property type="term" value="F:DNA binding"/>
    <property type="evidence" value="ECO:0007669"/>
    <property type="project" value="InterPro"/>
</dbReference>
<name>A0A2S6N8L8_9HYPH</name>
<keyword evidence="3" id="KW-1185">Reference proteome</keyword>
<dbReference type="GO" id="GO:0005829">
    <property type="term" value="C:cytosol"/>
    <property type="evidence" value="ECO:0007669"/>
    <property type="project" value="TreeGrafter"/>
</dbReference>
<protein>
    <submittedName>
        <fullName evidence="2">Type I restriction-modification system endonuclease</fullName>
    </submittedName>
</protein>
<dbReference type="RefSeq" id="WP_104507858.1">
    <property type="nucleotide sequence ID" value="NZ_JACIGC010000019.1"/>
</dbReference>
<dbReference type="InterPro" id="IPR025285">
    <property type="entry name" value="DUF4145"/>
</dbReference>
<dbReference type="PANTHER" id="PTHR47396:SF1">
    <property type="entry name" value="ATP-DEPENDENT HELICASE IRC3-RELATED"/>
    <property type="match status" value="1"/>
</dbReference>
<dbReference type="Gene3D" id="3.90.1570.30">
    <property type="match status" value="1"/>
</dbReference>
<keyword evidence="2" id="KW-0255">Endonuclease</keyword>
<feature type="coiled-coil region" evidence="1">
    <location>
        <begin position="157"/>
        <end position="184"/>
    </location>
</feature>
<dbReference type="AlphaFoldDB" id="A0A2S6N8L8"/>
<dbReference type="InterPro" id="IPR014001">
    <property type="entry name" value="Helicase_ATP-bd"/>
</dbReference>
<gene>
    <name evidence="2" type="ORF">CCR94_10765</name>
</gene>
<evidence type="ECO:0000313" key="3">
    <source>
        <dbReference type="Proteomes" id="UP000239089"/>
    </source>
</evidence>
<dbReference type="GO" id="GO:0005524">
    <property type="term" value="F:ATP binding"/>
    <property type="evidence" value="ECO:0007669"/>
    <property type="project" value="InterPro"/>
</dbReference>
<dbReference type="InterPro" id="IPR006935">
    <property type="entry name" value="Helicase/UvrB_N"/>
</dbReference>
<dbReference type="InterPro" id="IPR013670">
    <property type="entry name" value="EcoEI_R_C_dom"/>
</dbReference>
<keyword evidence="2" id="KW-0540">Nuclease</keyword>
<dbReference type="GO" id="GO:0016787">
    <property type="term" value="F:hydrolase activity"/>
    <property type="evidence" value="ECO:0007669"/>
    <property type="project" value="InterPro"/>
</dbReference>
<dbReference type="PROSITE" id="PS51192">
    <property type="entry name" value="HELICASE_ATP_BIND_1"/>
    <property type="match status" value="1"/>
</dbReference>
<dbReference type="Proteomes" id="UP000239089">
    <property type="component" value="Unassembled WGS sequence"/>
</dbReference>
<keyword evidence="1" id="KW-0175">Coiled coil</keyword>
<dbReference type="CDD" id="cd18032">
    <property type="entry name" value="DEXHc_RE_I_III_res"/>
    <property type="match status" value="1"/>
</dbReference>
<dbReference type="GO" id="GO:0004519">
    <property type="term" value="F:endonuclease activity"/>
    <property type="evidence" value="ECO:0007669"/>
    <property type="project" value="UniProtKB-KW"/>
</dbReference>
<dbReference type="Pfam" id="PF08463">
    <property type="entry name" value="EcoEI_R_C"/>
    <property type="match status" value="1"/>
</dbReference>
<dbReference type="PROSITE" id="PS51194">
    <property type="entry name" value="HELICASE_CTER"/>
    <property type="match status" value="1"/>
</dbReference>
<dbReference type="SUPFAM" id="SSF52540">
    <property type="entry name" value="P-loop containing nucleoside triphosphate hydrolases"/>
    <property type="match status" value="1"/>
</dbReference>
<comment type="caution">
    <text evidence="2">The sequence shown here is derived from an EMBL/GenBank/DDBJ whole genome shotgun (WGS) entry which is preliminary data.</text>
</comment>
<dbReference type="InterPro" id="IPR027417">
    <property type="entry name" value="P-loop_NTPase"/>
</dbReference>
<dbReference type="InterPro" id="IPR001650">
    <property type="entry name" value="Helicase_C-like"/>
</dbReference>
<dbReference type="EMBL" id="NHSJ01000069">
    <property type="protein sequence ID" value="PPQ30954.1"/>
    <property type="molecule type" value="Genomic_DNA"/>
</dbReference>
<proteinExistence type="predicted"/>
<organism evidence="2 3">
    <name type="scientific">Rhodoblastus sphagnicola</name>
    <dbReference type="NCBI Taxonomy" id="333368"/>
    <lineage>
        <taxon>Bacteria</taxon>
        <taxon>Pseudomonadati</taxon>
        <taxon>Pseudomonadota</taxon>
        <taxon>Alphaproteobacteria</taxon>
        <taxon>Hyphomicrobiales</taxon>
        <taxon>Rhodoblastaceae</taxon>
        <taxon>Rhodoblastus</taxon>
    </lineage>
</organism>
<reference evidence="2 3" key="1">
    <citation type="journal article" date="2018" name="Arch. Microbiol.">
        <title>New insights into the metabolic potential of the phototrophic purple bacterium Rhodopila globiformis DSM 161(T) from its draft genome sequence and evidence for a vanadium-dependent nitrogenase.</title>
        <authorList>
            <person name="Imhoff J.F."/>
            <person name="Rahn T."/>
            <person name="Kunzel S."/>
            <person name="Neulinger S.C."/>
        </authorList>
    </citation>
    <scope>NUCLEOTIDE SEQUENCE [LARGE SCALE GENOMIC DNA]</scope>
    <source>
        <strain evidence="2 3">DSM 16996</strain>
    </source>
</reference>
<dbReference type="SMART" id="SM00490">
    <property type="entry name" value="HELICc"/>
    <property type="match status" value="1"/>
</dbReference>
<dbReference type="PANTHER" id="PTHR47396">
    <property type="entry name" value="TYPE I RESTRICTION ENZYME ECOKI R PROTEIN"/>
    <property type="match status" value="1"/>
</dbReference>
<keyword evidence="2" id="KW-0378">Hydrolase</keyword>
<dbReference type="Pfam" id="PF13643">
    <property type="entry name" value="DUF4145"/>
    <property type="match status" value="1"/>
</dbReference>
<dbReference type="SMART" id="SM00487">
    <property type="entry name" value="DEXDc"/>
    <property type="match status" value="1"/>
</dbReference>
<dbReference type="Gene3D" id="3.40.50.300">
    <property type="entry name" value="P-loop containing nucleotide triphosphate hydrolases"/>
    <property type="match status" value="2"/>
</dbReference>
<dbReference type="GO" id="GO:0006304">
    <property type="term" value="P:DNA modification"/>
    <property type="evidence" value="ECO:0007669"/>
    <property type="project" value="InterPro"/>
</dbReference>
<evidence type="ECO:0000256" key="1">
    <source>
        <dbReference type="SAM" id="Coils"/>
    </source>
</evidence>
<sequence length="1137" mass="125835">MRAFEINQAAIVGPNSRNFDFLTSFDADLARLGALAEWAFHEDAPTALGKLRQFAEHMAKSLAARNGLALDARANFDETLRSLQQAGKLPKQAADVFHFLRRYGNAAVHENLGTPQQALTGLKVARQLGVWFLRAYGPNRDFEADAFRPPEPPKDSKAELADEITRLRDQLAATENAAEKARRVAEESARGRLDAEALAQREAEERFQWEQLAAEEAAARDQVQRSLDRLRAEAQSQTPADLAQQAQQAETADAKIELDEADTRVLIDAKLSAAGWTVDSARLRHGAGIRPDSAPALAIAEWPTATGPVDYALFLDGHCVGLIEAKRGKTDVPGVLIQTERYAKSVKLADEHRLPLALSGDAPGGVPFVFATNGRPYVKQMLTKSGVWFRDARRAANLPLALSDWFTPQDLREKMAQSVDGSGLAAESFDYAGIRPYQQEAIKAIEGALGRGQREILVAMATGTGKTRTCIALMYRVLKHKRFRRILFLVDRNELGKQTLRALANTELEGLLKFDESYTVAGLDTKLPAKETRVHVATVQAMVKRVISAEGIEERPSPGTYDCIVVDEAHRGYTLDAELREEDLEFRSLEDYLSKYRRVLDYFDAIKIALTATPALHTAEIFGAPVYRYSYRQAVVDGFLIDHAPPRRIKTALAVAGITFSEGDEVEIIDPRNGQIDLFQMPDQVDFEIQEFNKRVYSTEFNRVVAEAVALEIPPSAPGKTLLFAARDDHADTLVDQLRKALETEYGPQPHDLVQKITGKVDRPGDLILAYRNDPRPKYVVTVDLLTTGVDVPVVCNLVFVRRVNSRILYDQMIGRATRKCDEIGKEVFRIFDAVDIYANLQAVTDMRPVVVDANVSLETLVSDFLRAPTDEDRVFVRDQIVVRLRRAMRHFTEPQREAFSRAAGATPEEFLTRLRAAAPHEAAALLQSQSSALAIASGARRAGADGGIYISTHADELVSVEDVFEGAASPEDYISAFERFVRENMNMSAAMIAATQKPRELTRMELKALAAELDDHGFSEAKLRRAYGRARNADIAAHIIGFVRQAAIGDPLVPYAARVDSALARIEASKPWTQKQKQWLRRIGRVLKEQPVGDRAILAEPAFAAQGGFETVDAEFGHGLQDVLADLNEAIWGRAS</sequence>
<evidence type="ECO:0000313" key="2">
    <source>
        <dbReference type="EMBL" id="PPQ30954.1"/>
    </source>
</evidence>
<dbReference type="Pfam" id="PF04851">
    <property type="entry name" value="ResIII"/>
    <property type="match status" value="1"/>
</dbReference>